<evidence type="ECO:0000313" key="2">
    <source>
        <dbReference type="Proteomes" id="UP000299102"/>
    </source>
</evidence>
<proteinExistence type="predicted"/>
<comment type="caution">
    <text evidence="1">The sequence shown here is derived from an EMBL/GenBank/DDBJ whole genome shotgun (WGS) entry which is preliminary data.</text>
</comment>
<sequence length="119" mass="13290">MSQWSPRLRENNMKHFEMVSDVMTTTRKAARDLREMLAIRLGADSNSKVRMIALVLVNGFREPKSCNRLIVDEALISHFGAIVMAQPLRVAIDSTKHAGVGHNKNNLYLQEPDGCGVCP</sequence>
<dbReference type="Gene3D" id="3.40.50.300">
    <property type="entry name" value="P-loop containing nucleotide triphosphate hydrolases"/>
    <property type="match status" value="1"/>
</dbReference>
<keyword evidence="2" id="KW-1185">Reference proteome</keyword>
<reference evidence="1 2" key="1">
    <citation type="journal article" date="2019" name="Commun. Biol.">
        <title>The bagworm genome reveals a unique fibroin gene that provides high tensile strength.</title>
        <authorList>
            <person name="Kono N."/>
            <person name="Nakamura H."/>
            <person name="Ohtoshi R."/>
            <person name="Tomita M."/>
            <person name="Numata K."/>
            <person name="Arakawa K."/>
        </authorList>
    </citation>
    <scope>NUCLEOTIDE SEQUENCE [LARGE SCALE GENOMIC DNA]</scope>
</reference>
<gene>
    <name evidence="1" type="ORF">EVAR_13722_1</name>
</gene>
<dbReference type="OrthoDB" id="9995375at2759"/>
<accession>A0A4C1UBF2</accession>
<name>A0A4C1UBF2_EUMVA</name>
<evidence type="ECO:0000313" key="1">
    <source>
        <dbReference type="EMBL" id="GBP23765.1"/>
    </source>
</evidence>
<dbReference type="AlphaFoldDB" id="A0A4C1UBF2"/>
<organism evidence="1 2">
    <name type="scientific">Eumeta variegata</name>
    <name type="common">Bagworm moth</name>
    <name type="synonym">Eumeta japonica</name>
    <dbReference type="NCBI Taxonomy" id="151549"/>
    <lineage>
        <taxon>Eukaryota</taxon>
        <taxon>Metazoa</taxon>
        <taxon>Ecdysozoa</taxon>
        <taxon>Arthropoda</taxon>
        <taxon>Hexapoda</taxon>
        <taxon>Insecta</taxon>
        <taxon>Pterygota</taxon>
        <taxon>Neoptera</taxon>
        <taxon>Endopterygota</taxon>
        <taxon>Lepidoptera</taxon>
        <taxon>Glossata</taxon>
        <taxon>Ditrysia</taxon>
        <taxon>Tineoidea</taxon>
        <taxon>Psychidae</taxon>
        <taxon>Oiketicinae</taxon>
        <taxon>Eumeta</taxon>
    </lineage>
</organism>
<protein>
    <submittedName>
        <fullName evidence="1">Uncharacterized protein</fullName>
    </submittedName>
</protein>
<dbReference type="EMBL" id="BGZK01000153">
    <property type="protein sequence ID" value="GBP23765.1"/>
    <property type="molecule type" value="Genomic_DNA"/>
</dbReference>
<dbReference type="InterPro" id="IPR027417">
    <property type="entry name" value="P-loop_NTPase"/>
</dbReference>
<dbReference type="Proteomes" id="UP000299102">
    <property type="component" value="Unassembled WGS sequence"/>
</dbReference>